<dbReference type="Proteomes" id="UP000054321">
    <property type="component" value="Unassembled WGS sequence"/>
</dbReference>
<dbReference type="Pfam" id="PF02782">
    <property type="entry name" value="FGGY_C"/>
    <property type="match status" value="1"/>
</dbReference>
<dbReference type="EMBL" id="KN832874">
    <property type="protein sequence ID" value="KIN03021.1"/>
    <property type="molecule type" value="Genomic_DNA"/>
</dbReference>
<dbReference type="AlphaFoldDB" id="A0A0C3H4A1"/>
<accession>A0A0C3H4A1</accession>
<evidence type="ECO:0000313" key="3">
    <source>
        <dbReference type="Proteomes" id="UP000054321"/>
    </source>
</evidence>
<dbReference type="InParanoid" id="A0A0C3H4A1"/>
<dbReference type="InterPro" id="IPR018485">
    <property type="entry name" value="FGGY_C"/>
</dbReference>
<sequence>MLSSQCLNKGFMKLIATACDMPVIIPHYQQAAVCHGVAMLGAKAASQTTGGPTKDLCAIIRQMSKPGTQIDTMEHGWERKLL</sequence>
<evidence type="ECO:0000313" key="2">
    <source>
        <dbReference type="EMBL" id="KIN03021.1"/>
    </source>
</evidence>
<dbReference type="STRING" id="913774.A0A0C3H4A1"/>
<name>A0A0C3H4A1_OIDMZ</name>
<gene>
    <name evidence="2" type="ORF">OIDMADRAFT_18506</name>
</gene>
<dbReference type="HOGENOM" id="CLU_2558880_0_0_1"/>
<protein>
    <recommendedName>
        <fullName evidence="1">Carbohydrate kinase FGGY C-terminal domain-containing protein</fullName>
    </recommendedName>
</protein>
<dbReference type="SUPFAM" id="SSF53067">
    <property type="entry name" value="Actin-like ATPase domain"/>
    <property type="match status" value="1"/>
</dbReference>
<evidence type="ECO:0000259" key="1">
    <source>
        <dbReference type="Pfam" id="PF02782"/>
    </source>
</evidence>
<reference evidence="3" key="2">
    <citation type="submission" date="2015-01" db="EMBL/GenBank/DDBJ databases">
        <title>Evolutionary Origins and Diversification of the Mycorrhizal Mutualists.</title>
        <authorList>
            <consortium name="DOE Joint Genome Institute"/>
            <consortium name="Mycorrhizal Genomics Consortium"/>
            <person name="Kohler A."/>
            <person name="Kuo A."/>
            <person name="Nagy L.G."/>
            <person name="Floudas D."/>
            <person name="Copeland A."/>
            <person name="Barry K.W."/>
            <person name="Cichocki N."/>
            <person name="Veneault-Fourrey C."/>
            <person name="LaButti K."/>
            <person name="Lindquist E.A."/>
            <person name="Lipzen A."/>
            <person name="Lundell T."/>
            <person name="Morin E."/>
            <person name="Murat C."/>
            <person name="Riley R."/>
            <person name="Ohm R."/>
            <person name="Sun H."/>
            <person name="Tunlid A."/>
            <person name="Henrissat B."/>
            <person name="Grigoriev I.V."/>
            <person name="Hibbett D.S."/>
            <person name="Martin F."/>
        </authorList>
    </citation>
    <scope>NUCLEOTIDE SEQUENCE [LARGE SCALE GENOMIC DNA]</scope>
    <source>
        <strain evidence="3">Zn</strain>
    </source>
</reference>
<dbReference type="OrthoDB" id="203824at2759"/>
<feature type="domain" description="Carbohydrate kinase FGGY C-terminal" evidence="1">
    <location>
        <begin position="5"/>
        <end position="45"/>
    </location>
</feature>
<organism evidence="2 3">
    <name type="scientific">Oidiodendron maius (strain Zn)</name>
    <dbReference type="NCBI Taxonomy" id="913774"/>
    <lineage>
        <taxon>Eukaryota</taxon>
        <taxon>Fungi</taxon>
        <taxon>Dikarya</taxon>
        <taxon>Ascomycota</taxon>
        <taxon>Pezizomycotina</taxon>
        <taxon>Leotiomycetes</taxon>
        <taxon>Leotiomycetes incertae sedis</taxon>
        <taxon>Myxotrichaceae</taxon>
        <taxon>Oidiodendron</taxon>
    </lineage>
</organism>
<reference evidence="2 3" key="1">
    <citation type="submission" date="2014-04" db="EMBL/GenBank/DDBJ databases">
        <authorList>
            <consortium name="DOE Joint Genome Institute"/>
            <person name="Kuo A."/>
            <person name="Martino E."/>
            <person name="Perotto S."/>
            <person name="Kohler A."/>
            <person name="Nagy L.G."/>
            <person name="Floudas D."/>
            <person name="Copeland A."/>
            <person name="Barry K.W."/>
            <person name="Cichocki N."/>
            <person name="Veneault-Fourrey C."/>
            <person name="LaButti K."/>
            <person name="Lindquist E.A."/>
            <person name="Lipzen A."/>
            <person name="Lundell T."/>
            <person name="Morin E."/>
            <person name="Murat C."/>
            <person name="Sun H."/>
            <person name="Tunlid A."/>
            <person name="Henrissat B."/>
            <person name="Grigoriev I.V."/>
            <person name="Hibbett D.S."/>
            <person name="Martin F."/>
            <person name="Nordberg H.P."/>
            <person name="Cantor M.N."/>
            <person name="Hua S.X."/>
        </authorList>
    </citation>
    <scope>NUCLEOTIDE SEQUENCE [LARGE SCALE GENOMIC DNA]</scope>
    <source>
        <strain evidence="2 3">Zn</strain>
    </source>
</reference>
<dbReference type="GO" id="GO:0016301">
    <property type="term" value="F:kinase activity"/>
    <property type="evidence" value="ECO:0007669"/>
    <property type="project" value="InterPro"/>
</dbReference>
<dbReference type="InterPro" id="IPR043129">
    <property type="entry name" value="ATPase_NBD"/>
</dbReference>
<dbReference type="Gene3D" id="3.30.420.40">
    <property type="match status" value="1"/>
</dbReference>
<keyword evidence="3" id="KW-1185">Reference proteome</keyword>
<proteinExistence type="predicted"/>
<dbReference type="GO" id="GO:0005975">
    <property type="term" value="P:carbohydrate metabolic process"/>
    <property type="evidence" value="ECO:0007669"/>
    <property type="project" value="InterPro"/>
</dbReference>